<evidence type="ECO:0000313" key="5">
    <source>
        <dbReference type="Proteomes" id="UP000261480"/>
    </source>
</evidence>
<dbReference type="AlphaFoldDB" id="A0A3B3WS18"/>
<dbReference type="Ensembl" id="ENSPMET00000007314.1">
    <property type="protein sequence ID" value="ENSPMEP00000005552.1"/>
    <property type="gene ID" value="ENSPMEG00000006951.1"/>
</dbReference>
<dbReference type="Gene3D" id="3.30.460.10">
    <property type="entry name" value="Beta Polymerase, domain 2"/>
    <property type="match status" value="1"/>
</dbReference>
<dbReference type="Proteomes" id="UP000261480">
    <property type="component" value="Unplaced"/>
</dbReference>
<name>A0A3B3WS18_9TELE</name>
<dbReference type="GO" id="GO:1990817">
    <property type="term" value="F:poly(A) RNA polymerase activity"/>
    <property type="evidence" value="ECO:0007669"/>
    <property type="project" value="UniProtKB-EC"/>
</dbReference>
<dbReference type="InterPro" id="IPR043519">
    <property type="entry name" value="NT_sf"/>
</dbReference>
<feature type="domain" description="Terminal uridylyltransferase 4/7 nucleotidyltransferase" evidence="3">
    <location>
        <begin position="93"/>
        <end position="214"/>
    </location>
</feature>
<dbReference type="Pfam" id="PF19088">
    <property type="entry name" value="TUTase"/>
    <property type="match status" value="1"/>
</dbReference>
<evidence type="ECO:0000256" key="1">
    <source>
        <dbReference type="ARBA" id="ARBA00012388"/>
    </source>
</evidence>
<dbReference type="GO" id="GO:0031123">
    <property type="term" value="P:RNA 3'-end processing"/>
    <property type="evidence" value="ECO:0007669"/>
    <property type="project" value="TreeGrafter"/>
</dbReference>
<feature type="compositionally biased region" description="Basic and acidic residues" evidence="2">
    <location>
        <begin position="322"/>
        <end position="356"/>
    </location>
</feature>
<proteinExistence type="predicted"/>
<reference evidence="4" key="2">
    <citation type="submission" date="2025-09" db="UniProtKB">
        <authorList>
            <consortium name="Ensembl"/>
        </authorList>
    </citation>
    <scope>IDENTIFICATION</scope>
</reference>
<reference evidence="4" key="1">
    <citation type="submission" date="2025-08" db="UniProtKB">
        <authorList>
            <consortium name="Ensembl"/>
        </authorList>
    </citation>
    <scope>IDENTIFICATION</scope>
</reference>
<evidence type="ECO:0000259" key="3">
    <source>
        <dbReference type="Pfam" id="PF19088"/>
    </source>
</evidence>
<keyword evidence="5" id="KW-1185">Reference proteome</keyword>
<dbReference type="SUPFAM" id="SSF81301">
    <property type="entry name" value="Nucleotidyltransferase"/>
    <property type="match status" value="1"/>
</dbReference>
<dbReference type="STRING" id="48701.ENSPMEP00000005552"/>
<dbReference type="InterPro" id="IPR045100">
    <property type="entry name" value="TUT4/7_NTP_transf"/>
</dbReference>
<feature type="region of interest" description="Disordered" evidence="2">
    <location>
        <begin position="322"/>
        <end position="363"/>
    </location>
</feature>
<dbReference type="SUPFAM" id="SSF81631">
    <property type="entry name" value="PAP/OAS1 substrate-binding domain"/>
    <property type="match status" value="1"/>
</dbReference>
<dbReference type="PANTHER" id="PTHR12271">
    <property type="entry name" value="POLY A POLYMERASE CID PAP -RELATED"/>
    <property type="match status" value="1"/>
</dbReference>
<dbReference type="Gene3D" id="1.10.1410.10">
    <property type="match status" value="1"/>
</dbReference>
<protein>
    <recommendedName>
        <fullName evidence="1">polynucleotide adenylyltransferase</fullName>
        <ecNumber evidence="1">2.7.7.19</ecNumber>
    </recommendedName>
</protein>
<dbReference type="EC" id="2.7.7.19" evidence="1"/>
<sequence length="363" mass="40824">MSDVCVCVSAAVKAASAQAGDEARLAAEEAEQQLGLRQVEERLHRDHIHRVAKPSPDYPNYQYLCKVCSVHIENVHGAYKHIKEKRHKKNMTEKQEETELRALPAPSAGQLRAVDAAVMEMARQQGISERDFEERASVVARMEEVIKTHLSACSLRLYGSCLTRFAFKTSDINVDVTYPSTVSLRLILFMDLFIFCLSEYSEVESDFHAKDGLICKVSAGNDVACLTTNHLAALAKLEPRLVPLVLAFRYWARLCHIDCQAEGGIPSYSFALMVIFFLQQRSDPVLPVYLGSWIDGFDVKRVDEYHLTGIVLDMFVKWEHRPSTSTEGRGENRNESKAEGGSKPEQKKSDDTRHTEGLVSFHC</sequence>
<organism evidence="4 5">
    <name type="scientific">Poecilia mexicana</name>
    <dbReference type="NCBI Taxonomy" id="48701"/>
    <lineage>
        <taxon>Eukaryota</taxon>
        <taxon>Metazoa</taxon>
        <taxon>Chordata</taxon>
        <taxon>Craniata</taxon>
        <taxon>Vertebrata</taxon>
        <taxon>Euteleostomi</taxon>
        <taxon>Actinopterygii</taxon>
        <taxon>Neopterygii</taxon>
        <taxon>Teleostei</taxon>
        <taxon>Neoteleostei</taxon>
        <taxon>Acanthomorphata</taxon>
        <taxon>Ovalentaria</taxon>
        <taxon>Atherinomorphae</taxon>
        <taxon>Cyprinodontiformes</taxon>
        <taxon>Poeciliidae</taxon>
        <taxon>Poeciliinae</taxon>
        <taxon>Poecilia</taxon>
    </lineage>
</organism>
<dbReference type="CDD" id="cd05402">
    <property type="entry name" value="NT_PAP_TUTase"/>
    <property type="match status" value="1"/>
</dbReference>
<evidence type="ECO:0000313" key="4">
    <source>
        <dbReference type="Ensembl" id="ENSPMEP00000005552.1"/>
    </source>
</evidence>
<evidence type="ECO:0000256" key="2">
    <source>
        <dbReference type="SAM" id="MobiDB-lite"/>
    </source>
</evidence>
<accession>A0A3B3WS18</accession>
<dbReference type="PANTHER" id="PTHR12271:SF40">
    <property type="entry name" value="POLY(A) RNA POLYMERASE GLD2"/>
    <property type="match status" value="1"/>
</dbReference>